<sequence length="226" mass="24699">MKSFAKGTPIFFLVICLVGMSSCKKDETEPDPQLTQQLASSSVIAELKALGMTLIETGKPVQIAGIYEMKPVELTATNIPNDWDVGHVFDDSDRFQLTNQNESDQTIKMNYKIGTQTGSSTEGFVAGAGNKFTAYLVTNSQYETATTKSLEIFSGEWSSDGIKNTQHAFYVLEKNDPDDLLVDVGSIRVSKDNDGFSNKISALRVAAGDASESDSGSFFLKHLRKR</sequence>
<reference evidence="1 2" key="1">
    <citation type="submission" date="2019-10" db="EMBL/GenBank/DDBJ databases">
        <title>Draft Genome Sequence of Cytophagaceae sp. SJW1-29.</title>
        <authorList>
            <person name="Choi A."/>
        </authorList>
    </citation>
    <scope>NUCLEOTIDE SEQUENCE [LARGE SCALE GENOMIC DNA]</scope>
    <source>
        <strain evidence="1 2">SJW1-29</strain>
    </source>
</reference>
<name>A0A7C9B9U6_9BACT</name>
<dbReference type="AlphaFoldDB" id="A0A7C9B9U6"/>
<evidence type="ECO:0000313" key="2">
    <source>
        <dbReference type="Proteomes" id="UP000479293"/>
    </source>
</evidence>
<dbReference type="RefSeq" id="WP_152756546.1">
    <property type="nucleotide sequence ID" value="NZ_WHLY01000002.1"/>
</dbReference>
<organism evidence="1 2">
    <name type="scientific">Salmonirosea aquatica</name>
    <dbReference type="NCBI Taxonomy" id="2654236"/>
    <lineage>
        <taxon>Bacteria</taxon>
        <taxon>Pseudomonadati</taxon>
        <taxon>Bacteroidota</taxon>
        <taxon>Cytophagia</taxon>
        <taxon>Cytophagales</taxon>
        <taxon>Spirosomataceae</taxon>
        <taxon>Salmonirosea</taxon>
    </lineage>
</organism>
<dbReference type="EMBL" id="WHLY01000002">
    <property type="protein sequence ID" value="MPR32238.1"/>
    <property type="molecule type" value="Genomic_DNA"/>
</dbReference>
<proteinExistence type="predicted"/>
<dbReference type="Proteomes" id="UP000479293">
    <property type="component" value="Unassembled WGS sequence"/>
</dbReference>
<keyword evidence="2" id="KW-1185">Reference proteome</keyword>
<accession>A0A7C9B9U6</accession>
<evidence type="ECO:0000313" key="1">
    <source>
        <dbReference type="EMBL" id="MPR32238.1"/>
    </source>
</evidence>
<gene>
    <name evidence="1" type="ORF">GBK04_02465</name>
</gene>
<evidence type="ECO:0008006" key="3">
    <source>
        <dbReference type="Google" id="ProtNLM"/>
    </source>
</evidence>
<protein>
    <recommendedName>
        <fullName evidence="3">Lipoprotein</fullName>
    </recommendedName>
</protein>
<dbReference type="PROSITE" id="PS51257">
    <property type="entry name" value="PROKAR_LIPOPROTEIN"/>
    <property type="match status" value="1"/>
</dbReference>
<comment type="caution">
    <text evidence="1">The sequence shown here is derived from an EMBL/GenBank/DDBJ whole genome shotgun (WGS) entry which is preliminary data.</text>
</comment>